<dbReference type="Proteomes" id="UP001430149">
    <property type="component" value="Unassembled WGS sequence"/>
</dbReference>
<dbReference type="InterPro" id="IPR010359">
    <property type="entry name" value="IrrE_HExxH"/>
</dbReference>
<dbReference type="PANTHER" id="PTHR43236">
    <property type="entry name" value="ANTITOXIN HIGA1"/>
    <property type="match status" value="1"/>
</dbReference>
<evidence type="ECO:0000259" key="1">
    <source>
        <dbReference type="Pfam" id="PF06114"/>
    </source>
</evidence>
<protein>
    <submittedName>
        <fullName evidence="2">ImmA/IrrE family metallo-endopeptidase</fullName>
    </submittedName>
</protein>
<dbReference type="InterPro" id="IPR052345">
    <property type="entry name" value="Rad_response_metalloprotease"/>
</dbReference>
<gene>
    <name evidence="2" type="ORF">ISP19_02050</name>
</gene>
<keyword evidence="3" id="KW-1185">Reference proteome</keyword>
<organism evidence="2 3">
    <name type="scientific">Dyella flava</name>
    <dbReference type="NCBI Taxonomy" id="1920170"/>
    <lineage>
        <taxon>Bacteria</taxon>
        <taxon>Pseudomonadati</taxon>
        <taxon>Pseudomonadota</taxon>
        <taxon>Gammaproteobacteria</taxon>
        <taxon>Lysobacterales</taxon>
        <taxon>Rhodanobacteraceae</taxon>
        <taxon>Dyella</taxon>
    </lineage>
</organism>
<dbReference type="EMBL" id="JADIKE010000024">
    <property type="protein sequence ID" value="MBM7124149.1"/>
    <property type="molecule type" value="Genomic_DNA"/>
</dbReference>
<reference evidence="2" key="1">
    <citation type="submission" date="2020-10" db="EMBL/GenBank/DDBJ databases">
        <title>Phylogeny of dyella-like bacteria.</title>
        <authorList>
            <person name="Fu J."/>
        </authorList>
    </citation>
    <scope>NUCLEOTIDE SEQUENCE</scope>
    <source>
        <strain evidence="2">DHOC52</strain>
    </source>
</reference>
<comment type="caution">
    <text evidence="2">The sequence shown here is derived from an EMBL/GenBank/DDBJ whole genome shotgun (WGS) entry which is preliminary data.</text>
</comment>
<accession>A0ABS2JZ55</accession>
<sequence>MRHGFKAQAERISEQARAALGLDALSPLDPWEYSRSLGVIILDIDQLEISPACRRQLLATDSDSWSGMTLREGDLVGIVLNTSHSRARQASTLSHEIAHYVLKHVPAHVDVSPTGLLLLSEYSDEAESEADWLAAALLLPRAALMLKRRDGKSVREIATEFGTSEQLCEWRLRMTGVDVQLKRASHSAR</sequence>
<dbReference type="Pfam" id="PF06114">
    <property type="entry name" value="Peptidase_M78"/>
    <property type="match status" value="1"/>
</dbReference>
<evidence type="ECO:0000313" key="2">
    <source>
        <dbReference type="EMBL" id="MBM7124149.1"/>
    </source>
</evidence>
<dbReference type="Gene3D" id="1.10.10.2910">
    <property type="match status" value="1"/>
</dbReference>
<evidence type="ECO:0000313" key="3">
    <source>
        <dbReference type="Proteomes" id="UP001430149"/>
    </source>
</evidence>
<name>A0ABS2JZ55_9GAMM</name>
<proteinExistence type="predicted"/>
<feature type="domain" description="IrrE N-terminal-like" evidence="1">
    <location>
        <begin position="78"/>
        <end position="172"/>
    </location>
</feature>
<dbReference type="PANTHER" id="PTHR43236:SF1">
    <property type="entry name" value="BLL7220 PROTEIN"/>
    <property type="match status" value="1"/>
</dbReference>